<feature type="transmembrane region" description="Helical" evidence="1">
    <location>
        <begin position="20"/>
        <end position="39"/>
    </location>
</feature>
<feature type="transmembrane region" description="Helical" evidence="1">
    <location>
        <begin position="116"/>
        <end position="137"/>
    </location>
</feature>
<feature type="transmembrane region" description="Helical" evidence="1">
    <location>
        <begin position="204"/>
        <end position="226"/>
    </location>
</feature>
<organism evidence="2 3">
    <name type="scientific">Candidatus Enterococcus ikei</name>
    <dbReference type="NCBI Taxonomy" id="2815326"/>
    <lineage>
        <taxon>Bacteria</taxon>
        <taxon>Bacillati</taxon>
        <taxon>Bacillota</taxon>
        <taxon>Bacilli</taxon>
        <taxon>Lactobacillales</taxon>
        <taxon>Enterococcaceae</taxon>
        <taxon>Enterococcus</taxon>
    </lineage>
</organism>
<name>A0ABS3GW46_9ENTE</name>
<gene>
    <name evidence="2" type="ORF">JZO69_03885</name>
</gene>
<protein>
    <recommendedName>
        <fullName evidence="4">ABC3 transporter permease protein domain-containing protein</fullName>
    </recommendedName>
</protein>
<evidence type="ECO:0008006" key="4">
    <source>
        <dbReference type="Google" id="ProtNLM"/>
    </source>
</evidence>
<evidence type="ECO:0000313" key="3">
    <source>
        <dbReference type="Proteomes" id="UP000664632"/>
    </source>
</evidence>
<keyword evidence="3" id="KW-1185">Reference proteome</keyword>
<dbReference type="EMBL" id="JAFLWD010000008">
    <property type="protein sequence ID" value="MBO0439487.1"/>
    <property type="molecule type" value="Genomic_DNA"/>
</dbReference>
<accession>A0ABS3GW46</accession>
<feature type="transmembrane region" description="Helical" evidence="1">
    <location>
        <begin position="72"/>
        <end position="95"/>
    </location>
</feature>
<keyword evidence="1" id="KW-1133">Transmembrane helix</keyword>
<dbReference type="Proteomes" id="UP000664632">
    <property type="component" value="Unassembled WGS sequence"/>
</dbReference>
<evidence type="ECO:0000313" key="2">
    <source>
        <dbReference type="EMBL" id="MBO0439487.1"/>
    </source>
</evidence>
<dbReference type="RefSeq" id="WP_207111580.1">
    <property type="nucleotide sequence ID" value="NZ_JAFLWD010000008.1"/>
</dbReference>
<reference evidence="2 3" key="1">
    <citation type="submission" date="2021-03" db="EMBL/GenBank/DDBJ databases">
        <title>Enterococcal diversity collection.</title>
        <authorList>
            <person name="Gilmore M.S."/>
            <person name="Schwartzman J."/>
            <person name="Van Tyne D."/>
            <person name="Martin M."/>
            <person name="Earl A.M."/>
            <person name="Manson A.L."/>
            <person name="Straub T."/>
            <person name="Salamzade R."/>
            <person name="Saavedra J."/>
            <person name="Lebreton F."/>
            <person name="Prichula J."/>
            <person name="Schaufler K."/>
            <person name="Gaca A."/>
            <person name="Sgardioli B."/>
            <person name="Wagenaar J."/>
            <person name="Strong T."/>
        </authorList>
    </citation>
    <scope>NUCLEOTIDE SEQUENCE [LARGE SCALE GENOMIC DNA]</scope>
    <source>
        <strain evidence="2 3">DIV0869a</strain>
    </source>
</reference>
<keyword evidence="1" id="KW-0472">Membrane</keyword>
<evidence type="ECO:0000256" key="1">
    <source>
        <dbReference type="SAM" id="Phobius"/>
    </source>
</evidence>
<proteinExistence type="predicted"/>
<sequence>MKNIRYAFASVSYHKKISFGIGICSAFFLFLATSILNLIDMEKMLHDQVSNLPNISDYLVNYHKIIKLYSSLYLAVLFIWVVLTAVIIFISLRVKEQDMLKWRIMGFSKRFVIKQLLWENLIPIIVGMFTAAVFLLVCQHTYEFILIQIRPWITDGLGIKRVAFFSSNTIVESTPNQIVNTIGNTHFLSIGISGLPVATIFRAFLKNCLVLLSITTGITLLLSSSFSKKTKKVFRM</sequence>
<comment type="caution">
    <text evidence="2">The sequence shown here is derived from an EMBL/GenBank/DDBJ whole genome shotgun (WGS) entry which is preliminary data.</text>
</comment>
<keyword evidence="1" id="KW-0812">Transmembrane</keyword>